<feature type="transmembrane region" description="Helical" evidence="1">
    <location>
        <begin position="99"/>
        <end position="117"/>
    </location>
</feature>
<protein>
    <recommendedName>
        <fullName evidence="4">Transmembrane protein</fullName>
    </recommendedName>
</protein>
<name>A0A7X5UEM9_9GAMM</name>
<feature type="transmembrane region" description="Helical" evidence="1">
    <location>
        <begin position="45"/>
        <end position="62"/>
    </location>
</feature>
<gene>
    <name evidence="2" type="ORF">HBF25_20900</name>
</gene>
<evidence type="ECO:0000313" key="2">
    <source>
        <dbReference type="EMBL" id="NII08852.1"/>
    </source>
</evidence>
<evidence type="ECO:0000256" key="1">
    <source>
        <dbReference type="SAM" id="Phobius"/>
    </source>
</evidence>
<evidence type="ECO:0008006" key="4">
    <source>
        <dbReference type="Google" id="ProtNLM"/>
    </source>
</evidence>
<accession>A0A7X5UEM9</accession>
<organism evidence="2 3">
    <name type="scientific">Luteibacter anthropi</name>
    <dbReference type="NCBI Taxonomy" id="564369"/>
    <lineage>
        <taxon>Bacteria</taxon>
        <taxon>Pseudomonadati</taxon>
        <taxon>Pseudomonadota</taxon>
        <taxon>Gammaproteobacteria</taxon>
        <taxon>Lysobacterales</taxon>
        <taxon>Rhodanobacteraceae</taxon>
        <taxon>Luteibacter</taxon>
    </lineage>
</organism>
<dbReference type="AlphaFoldDB" id="A0A7X5UEM9"/>
<feature type="transmembrane region" description="Helical" evidence="1">
    <location>
        <begin position="12"/>
        <end position="33"/>
    </location>
</feature>
<keyword evidence="3" id="KW-1185">Reference proteome</keyword>
<comment type="caution">
    <text evidence="2">The sequence shown here is derived from an EMBL/GenBank/DDBJ whole genome shotgun (WGS) entry which is preliminary data.</text>
</comment>
<keyword evidence="1" id="KW-0472">Membrane</keyword>
<reference evidence="2 3" key="1">
    <citation type="submission" date="2020-03" db="EMBL/GenBank/DDBJ databases">
        <authorList>
            <person name="Lai Q."/>
        </authorList>
    </citation>
    <scope>NUCLEOTIDE SEQUENCE [LARGE SCALE GENOMIC DNA]</scope>
    <source>
        <strain evidence="2 3">CCUG 25036</strain>
    </source>
</reference>
<dbReference type="Proteomes" id="UP000490980">
    <property type="component" value="Unassembled WGS sequence"/>
</dbReference>
<evidence type="ECO:0000313" key="3">
    <source>
        <dbReference type="Proteomes" id="UP000490980"/>
    </source>
</evidence>
<keyword evidence="1" id="KW-1133">Transmembrane helix</keyword>
<dbReference type="EMBL" id="JAARLZ010000015">
    <property type="protein sequence ID" value="NII08852.1"/>
    <property type="molecule type" value="Genomic_DNA"/>
</dbReference>
<sequence>MPYDRSWMGFGMTGALEAGGIALLVGIVVYLLVRLMFGKGGGWSAGREVSVAFVLTLLVAGGEDMWNLFYFNVVPIQSTTLLRLKLAAVHDPDAIGLRVFFELVGGLVGVCIGWAVFSGGFKRLVGHVKGP</sequence>
<keyword evidence="1" id="KW-0812">Transmembrane</keyword>
<dbReference type="RefSeq" id="WP_166952442.1">
    <property type="nucleotide sequence ID" value="NZ_JAARLZ010000015.1"/>
</dbReference>
<proteinExistence type="predicted"/>